<dbReference type="SMART" id="SM00479">
    <property type="entry name" value="EXOIII"/>
    <property type="match status" value="1"/>
</dbReference>
<comment type="similarity">
    <text evidence="9">Belongs to the ERI2 family.</text>
</comment>
<keyword evidence="6" id="KW-0862">Zinc</keyword>
<evidence type="ECO:0000313" key="15">
    <source>
        <dbReference type="EMBL" id="KAK7113563.1"/>
    </source>
</evidence>
<dbReference type="GO" id="GO:0003676">
    <property type="term" value="F:nucleic acid binding"/>
    <property type="evidence" value="ECO:0007669"/>
    <property type="project" value="InterPro"/>
</dbReference>
<evidence type="ECO:0000256" key="10">
    <source>
        <dbReference type="ARBA" id="ARBA00068097"/>
    </source>
</evidence>
<evidence type="ECO:0000256" key="3">
    <source>
        <dbReference type="ARBA" id="ARBA00022723"/>
    </source>
</evidence>
<keyword evidence="3" id="KW-0479">Metal-binding</keyword>
<reference evidence="15 16" key="1">
    <citation type="submission" date="2024-02" db="EMBL/GenBank/DDBJ databases">
        <title>Chromosome-scale genome assembly of the rough periwinkle Littorina saxatilis.</title>
        <authorList>
            <person name="De Jode A."/>
            <person name="Faria R."/>
            <person name="Formenti G."/>
            <person name="Sims Y."/>
            <person name="Smith T.P."/>
            <person name="Tracey A."/>
            <person name="Wood J.M.D."/>
            <person name="Zagrodzka Z.B."/>
            <person name="Johannesson K."/>
            <person name="Butlin R.K."/>
            <person name="Leder E.H."/>
        </authorList>
    </citation>
    <scope>NUCLEOTIDE SEQUENCE [LARGE SCALE GENOMIC DNA]</scope>
    <source>
        <strain evidence="15">Snail1</strain>
        <tissue evidence="15">Muscle</tissue>
    </source>
</reference>
<evidence type="ECO:0000256" key="4">
    <source>
        <dbReference type="ARBA" id="ARBA00022771"/>
    </source>
</evidence>
<dbReference type="PANTHER" id="PTHR23044:SF61">
    <property type="entry name" value="3'-5' EXORIBONUCLEASE 1-RELATED"/>
    <property type="match status" value="1"/>
</dbReference>
<dbReference type="GO" id="GO:0000175">
    <property type="term" value="F:3'-5'-RNA exonuclease activity"/>
    <property type="evidence" value="ECO:0007669"/>
    <property type="project" value="InterPro"/>
</dbReference>
<evidence type="ECO:0000256" key="13">
    <source>
        <dbReference type="SAM" id="MobiDB-lite"/>
    </source>
</evidence>
<name>A0AAN9BY80_9CAEN</name>
<dbReference type="PROSITE" id="PS51999">
    <property type="entry name" value="ZF_GRF"/>
    <property type="match status" value="1"/>
</dbReference>
<dbReference type="InterPro" id="IPR036397">
    <property type="entry name" value="RNaseH_sf"/>
</dbReference>
<proteinExistence type="inferred from homology"/>
<evidence type="ECO:0000256" key="7">
    <source>
        <dbReference type="ARBA" id="ARBA00022839"/>
    </source>
</evidence>
<evidence type="ECO:0000256" key="2">
    <source>
        <dbReference type="ARBA" id="ARBA00022722"/>
    </source>
</evidence>
<organism evidence="15 16">
    <name type="scientific">Littorina saxatilis</name>
    <dbReference type="NCBI Taxonomy" id="31220"/>
    <lineage>
        <taxon>Eukaryota</taxon>
        <taxon>Metazoa</taxon>
        <taxon>Spiralia</taxon>
        <taxon>Lophotrochozoa</taxon>
        <taxon>Mollusca</taxon>
        <taxon>Gastropoda</taxon>
        <taxon>Caenogastropoda</taxon>
        <taxon>Littorinimorpha</taxon>
        <taxon>Littorinoidea</taxon>
        <taxon>Littorinidae</taxon>
        <taxon>Littorina</taxon>
    </lineage>
</organism>
<gene>
    <name evidence="15" type="ORF">V1264_012829</name>
</gene>
<evidence type="ECO:0000259" key="14">
    <source>
        <dbReference type="PROSITE" id="PS51999"/>
    </source>
</evidence>
<feature type="domain" description="GRF-type" evidence="14">
    <location>
        <begin position="690"/>
        <end position="737"/>
    </location>
</feature>
<dbReference type="InterPro" id="IPR010666">
    <property type="entry name" value="Znf_GRF"/>
</dbReference>
<keyword evidence="2" id="KW-0540">Nuclease</keyword>
<evidence type="ECO:0000256" key="8">
    <source>
        <dbReference type="ARBA" id="ARBA00022842"/>
    </source>
</evidence>
<evidence type="ECO:0000256" key="1">
    <source>
        <dbReference type="ARBA" id="ARBA00001946"/>
    </source>
</evidence>
<feature type="region of interest" description="Disordered" evidence="13">
    <location>
        <begin position="765"/>
        <end position="787"/>
    </location>
</feature>
<keyword evidence="7" id="KW-0269">Exonuclease</keyword>
<feature type="compositionally biased region" description="Polar residues" evidence="13">
    <location>
        <begin position="300"/>
        <end position="343"/>
    </location>
</feature>
<protein>
    <recommendedName>
        <fullName evidence="10">ERI1 exoribonuclease 2</fullName>
    </recommendedName>
    <alternativeName>
        <fullName evidence="11">Exonuclease domain-containing protein 1</fullName>
    </alternativeName>
</protein>
<feature type="region of interest" description="Disordered" evidence="13">
    <location>
        <begin position="565"/>
        <end position="688"/>
    </location>
</feature>
<dbReference type="SUPFAM" id="SSF53098">
    <property type="entry name" value="Ribonuclease H-like"/>
    <property type="match status" value="1"/>
</dbReference>
<feature type="compositionally biased region" description="Polar residues" evidence="13">
    <location>
        <begin position="518"/>
        <end position="536"/>
    </location>
</feature>
<dbReference type="CDD" id="cd06133">
    <property type="entry name" value="ERI-1_3'hExo_like"/>
    <property type="match status" value="1"/>
</dbReference>
<dbReference type="InterPro" id="IPR051274">
    <property type="entry name" value="3-5_Exoribonuclease"/>
</dbReference>
<dbReference type="Gene3D" id="3.30.420.10">
    <property type="entry name" value="Ribonuclease H-like superfamily/Ribonuclease H"/>
    <property type="match status" value="1"/>
</dbReference>
<dbReference type="InterPro" id="IPR047201">
    <property type="entry name" value="ERI-1_3'hExo-like"/>
</dbReference>
<evidence type="ECO:0000256" key="5">
    <source>
        <dbReference type="ARBA" id="ARBA00022801"/>
    </source>
</evidence>
<feature type="compositionally biased region" description="Polar residues" evidence="13">
    <location>
        <begin position="565"/>
        <end position="666"/>
    </location>
</feature>
<dbReference type="Proteomes" id="UP001374579">
    <property type="component" value="Unassembled WGS sequence"/>
</dbReference>
<dbReference type="GO" id="GO:0008270">
    <property type="term" value="F:zinc ion binding"/>
    <property type="evidence" value="ECO:0007669"/>
    <property type="project" value="UniProtKB-KW"/>
</dbReference>
<sequence length="787" mass="85071">MKTTKQLARELGLLREKKLSSSSAEAKKRHKLCQGFSYLIVIDFESTCWERDKSRTQEIIEFPAVLLNTKTGEIESEFQYYVQPQENPTLSTFCQQLTGITQEQVNDGIPISLCLRKFSHWLHKLFQEKKIQLAGTQAANSENGAVNTAALVTWSDWDFGVCLHYELRRKQISKAPCFNQWIDLRATYTKFYGRKPKGLNGALQDVGIEFEGREHSGLHDSRNTATLAWRMIRDGCVMDITKSLTPASAASKCPPVQPAVTRTRKTPKKTTPKKTPAKKTNTIQRGGDSASFSCYVDTDSAGNSVDRNSHANGSNTERSTGLQMRDSNILQSLDSGNTKQSHLSQKRPAVFTPEKTSTSKCMRLSTPEKFGQMSANGRRTSPRNKQCGEPSSSCHLQSARKLQTNSNQVPASNPVTVSKDVHISTGFVSASNLLAAATAKSDGSFKRPTPPSTPIACTNSSATELQNSRIPHPTATLNNQHVQNTTYKMFDGNGSIKSHADSSSNARFQGSKIPVPQTLKTPSPSLQHKSASSGNVCKTPAPLNRANVNSNCNVASIRTSLNSAATGNVSSRTPQNSSIINSASFKTPQNSAVNSTGSFRTPQTSSMTSTGSFRTPQNSTVTTAGSLRTPTHSVTTPTGSFRTPQNSPVTNTGSFKTPTNSVTTPAGSFRTPHNPPMTSNSSMKATPPLCKCGRRAKRRMAQNPGPNMGRWFFSCVKGSGNSANSSGCGFFKWETASPGPVTPAGRQMCFSKSSGATGSFTPVLQVPGSQAGQRRLGLQSVSAKLLR</sequence>
<keyword evidence="16" id="KW-1185">Reference proteome</keyword>
<accession>A0AAN9BY80</accession>
<dbReference type="Pfam" id="PF00929">
    <property type="entry name" value="RNase_T"/>
    <property type="match status" value="1"/>
</dbReference>
<comment type="cofactor">
    <cofactor evidence="1">
        <name>Mg(2+)</name>
        <dbReference type="ChEBI" id="CHEBI:18420"/>
    </cofactor>
</comment>
<dbReference type="Pfam" id="PF06839">
    <property type="entry name" value="Zn_ribbon_GRF"/>
    <property type="match status" value="1"/>
</dbReference>
<evidence type="ECO:0000256" key="12">
    <source>
        <dbReference type="PROSITE-ProRule" id="PRU01343"/>
    </source>
</evidence>
<keyword evidence="8" id="KW-0460">Magnesium</keyword>
<evidence type="ECO:0000256" key="6">
    <source>
        <dbReference type="ARBA" id="ARBA00022833"/>
    </source>
</evidence>
<evidence type="ECO:0000256" key="9">
    <source>
        <dbReference type="ARBA" id="ARBA00038042"/>
    </source>
</evidence>
<evidence type="ECO:0000256" key="11">
    <source>
        <dbReference type="ARBA" id="ARBA00083876"/>
    </source>
</evidence>
<dbReference type="PANTHER" id="PTHR23044">
    <property type="entry name" value="3'-5' EXONUCLEASE ERI1-RELATED"/>
    <property type="match status" value="1"/>
</dbReference>
<dbReference type="InterPro" id="IPR012337">
    <property type="entry name" value="RNaseH-like_sf"/>
</dbReference>
<dbReference type="FunFam" id="3.30.420.10:FF:000062">
    <property type="entry name" value="ERI1 exoribonuclease 2 isoform X1"/>
    <property type="match status" value="1"/>
</dbReference>
<keyword evidence="4 12" id="KW-0863">Zinc-finger</keyword>
<dbReference type="AlphaFoldDB" id="A0AAN9BY80"/>
<feature type="region of interest" description="Disordered" evidence="13">
    <location>
        <begin position="488"/>
        <end position="544"/>
    </location>
</feature>
<dbReference type="EMBL" id="JBAMIC010000002">
    <property type="protein sequence ID" value="KAK7113563.1"/>
    <property type="molecule type" value="Genomic_DNA"/>
</dbReference>
<feature type="region of interest" description="Disordered" evidence="13">
    <location>
        <begin position="247"/>
        <end position="393"/>
    </location>
</feature>
<evidence type="ECO:0000313" key="16">
    <source>
        <dbReference type="Proteomes" id="UP001374579"/>
    </source>
</evidence>
<keyword evidence="5" id="KW-0378">Hydrolase</keyword>
<feature type="compositionally biased region" description="Basic residues" evidence="13">
    <location>
        <begin position="262"/>
        <end position="277"/>
    </location>
</feature>
<dbReference type="InterPro" id="IPR013520">
    <property type="entry name" value="Ribonucl_H"/>
</dbReference>
<comment type="caution">
    <text evidence="15">The sequence shown here is derived from an EMBL/GenBank/DDBJ whole genome shotgun (WGS) entry which is preliminary data.</text>
</comment>